<dbReference type="InterPro" id="IPR011621">
    <property type="entry name" value="Metal-dep_PHydrolase_7TM_intra"/>
</dbReference>
<dbReference type="InterPro" id="IPR052722">
    <property type="entry name" value="PgpH_phosphodiesterase"/>
</dbReference>
<feature type="domain" description="Metal-dependent phosphohydrolase 7TM intracellular" evidence="3">
    <location>
        <begin position="272"/>
        <end position="400"/>
    </location>
</feature>
<feature type="transmembrane region" description="Helical" evidence="1">
    <location>
        <begin position="325"/>
        <end position="344"/>
    </location>
</feature>
<evidence type="ECO:0000256" key="1">
    <source>
        <dbReference type="SAM" id="Phobius"/>
    </source>
</evidence>
<feature type="transmembrane region" description="Helical" evidence="1">
    <location>
        <begin position="300"/>
        <end position="319"/>
    </location>
</feature>
<dbReference type="AlphaFoldDB" id="A0A0F9IG88"/>
<dbReference type="Pfam" id="PF07697">
    <property type="entry name" value="7TMR-HDED"/>
    <property type="match status" value="1"/>
</dbReference>
<comment type="caution">
    <text evidence="4">The sequence shown here is derived from an EMBL/GenBank/DDBJ whole genome shotgun (WGS) entry which is preliminary data.</text>
</comment>
<evidence type="ECO:0000313" key="4">
    <source>
        <dbReference type="EMBL" id="KKL86402.1"/>
    </source>
</evidence>
<keyword evidence="1" id="KW-1133">Transmembrane helix</keyword>
<keyword evidence="1" id="KW-0472">Membrane</keyword>
<evidence type="ECO:0000259" key="3">
    <source>
        <dbReference type="Pfam" id="PF07698"/>
    </source>
</evidence>
<proteinExistence type="predicted"/>
<name>A0A0F9IG88_9ZZZZ</name>
<dbReference type="EMBL" id="LAZR01021127">
    <property type="protein sequence ID" value="KKL86402.1"/>
    <property type="molecule type" value="Genomic_DNA"/>
</dbReference>
<feature type="domain" description="Metal-dependent phosphohydrolase 7TM extracellular" evidence="2">
    <location>
        <begin position="14"/>
        <end position="260"/>
    </location>
</feature>
<feature type="transmembrane region" description="Helical" evidence="1">
    <location>
        <begin position="370"/>
        <end position="387"/>
    </location>
</feature>
<keyword evidence="1" id="KW-0812">Transmembrane</keyword>
<organism evidence="4">
    <name type="scientific">marine sediment metagenome</name>
    <dbReference type="NCBI Taxonomy" id="412755"/>
    <lineage>
        <taxon>unclassified sequences</taxon>
        <taxon>metagenomes</taxon>
        <taxon>ecological metagenomes</taxon>
    </lineage>
</organism>
<evidence type="ECO:0000259" key="2">
    <source>
        <dbReference type="Pfam" id="PF07697"/>
    </source>
</evidence>
<sequence>MIAKPYYGVRYNYKIGDVSGEDIISPKDITYVNTKETTKRIAEVKNRVPVIFDLKMSVNDEILKEIDMFLTVTETVSQEENEVEEKIKKIRENNYLEIDEGLLINIIENHGEQKYREKLEDTVSFILNRGLSALGRDQFQMYDERGIILNRIKIGEITQEKIEMTQLVVWDELLETVNGYIIENYKELNAENVRVLGNSATYFLKPNLFYNNEESIKYSIEEVRKVKPILNTIKKGAIVIRHGEVINDENFPKLKAITLYTSNFNLKAVVGIGIFLLLLLYLATVPFFDEVSRLDVKKYIFLVSFTIFTVFYAYLISLIKSLPPYVTFGVFVPIAGVIMTAEVLFKRRFSMTLAMILPVLLLLISGNDPYTFIFLMGSGLIAVYAVRNTKKRSDLLKAILY</sequence>
<protein>
    <submittedName>
        <fullName evidence="4">Uncharacterized protein</fullName>
    </submittedName>
</protein>
<dbReference type="PANTHER" id="PTHR36442:SF1">
    <property type="entry name" value="CYCLIC-DI-AMP PHOSPHODIESTERASE PGPH"/>
    <property type="match status" value="1"/>
</dbReference>
<gene>
    <name evidence="4" type="ORF">LCGC14_1945080</name>
</gene>
<feature type="transmembrane region" description="Helical" evidence="1">
    <location>
        <begin position="268"/>
        <end position="288"/>
    </location>
</feature>
<feature type="non-terminal residue" evidence="4">
    <location>
        <position position="401"/>
    </location>
</feature>
<reference evidence="4" key="1">
    <citation type="journal article" date="2015" name="Nature">
        <title>Complex archaea that bridge the gap between prokaryotes and eukaryotes.</title>
        <authorList>
            <person name="Spang A."/>
            <person name="Saw J.H."/>
            <person name="Jorgensen S.L."/>
            <person name="Zaremba-Niedzwiedzka K."/>
            <person name="Martijn J."/>
            <person name="Lind A.E."/>
            <person name="van Eijk R."/>
            <person name="Schleper C."/>
            <person name="Guy L."/>
            <person name="Ettema T.J."/>
        </authorList>
    </citation>
    <scope>NUCLEOTIDE SEQUENCE</scope>
</reference>
<dbReference type="InterPro" id="IPR011624">
    <property type="entry name" value="Metal-dep_PHydrolase_7TM_extra"/>
</dbReference>
<dbReference type="Pfam" id="PF07698">
    <property type="entry name" value="7TM-7TMR_HD"/>
    <property type="match status" value="1"/>
</dbReference>
<accession>A0A0F9IG88</accession>
<dbReference type="PANTHER" id="PTHR36442">
    <property type="entry name" value="CYCLIC-DI-AMP PHOSPHODIESTERASE PGPH"/>
    <property type="match status" value="1"/>
</dbReference>